<evidence type="ECO:0008006" key="12">
    <source>
        <dbReference type="Google" id="ProtNLM"/>
    </source>
</evidence>
<dbReference type="PANTHER" id="PTHR46621:SF1">
    <property type="entry name" value="SNRNA-ACTIVATING PROTEIN COMPLEX SUBUNIT 4"/>
    <property type="match status" value="1"/>
</dbReference>
<evidence type="ECO:0000256" key="5">
    <source>
        <dbReference type="ARBA" id="ARBA00023242"/>
    </source>
</evidence>
<feature type="domain" description="SANT" evidence="8">
    <location>
        <begin position="217"/>
        <end position="272"/>
    </location>
</feature>
<dbReference type="SMART" id="SM00717">
    <property type="entry name" value="SANT"/>
    <property type="match status" value="5"/>
</dbReference>
<dbReference type="InterPro" id="IPR001005">
    <property type="entry name" value="SANT/Myb"/>
</dbReference>
<evidence type="ECO:0000256" key="2">
    <source>
        <dbReference type="ARBA" id="ARBA00023015"/>
    </source>
</evidence>
<keyword evidence="3" id="KW-0238">DNA-binding</keyword>
<keyword evidence="5" id="KW-0539">Nucleus</keyword>
<proteinExistence type="predicted"/>
<dbReference type="InterPro" id="IPR009057">
    <property type="entry name" value="Homeodomain-like_sf"/>
</dbReference>
<dbReference type="GO" id="GO:0005634">
    <property type="term" value="C:nucleus"/>
    <property type="evidence" value="ECO:0007669"/>
    <property type="project" value="UniProtKB-SubCell"/>
</dbReference>
<dbReference type="Gene3D" id="1.10.10.60">
    <property type="entry name" value="Homeodomain-like"/>
    <property type="match status" value="4"/>
</dbReference>
<evidence type="ECO:0000259" key="7">
    <source>
        <dbReference type="PROSITE" id="PS50090"/>
    </source>
</evidence>
<evidence type="ECO:0000256" key="4">
    <source>
        <dbReference type="ARBA" id="ARBA00023163"/>
    </source>
</evidence>
<organism evidence="10 11">
    <name type="scientific">Stomoxys calcitrans</name>
    <name type="common">Stable fly</name>
    <name type="synonym">Conops calcitrans</name>
    <dbReference type="NCBI Taxonomy" id="35570"/>
    <lineage>
        <taxon>Eukaryota</taxon>
        <taxon>Metazoa</taxon>
        <taxon>Ecdysozoa</taxon>
        <taxon>Arthropoda</taxon>
        <taxon>Hexapoda</taxon>
        <taxon>Insecta</taxon>
        <taxon>Pterygota</taxon>
        <taxon>Neoptera</taxon>
        <taxon>Endopterygota</taxon>
        <taxon>Diptera</taxon>
        <taxon>Brachycera</taxon>
        <taxon>Muscomorpha</taxon>
        <taxon>Muscoidea</taxon>
        <taxon>Muscidae</taxon>
        <taxon>Stomoxys</taxon>
    </lineage>
</organism>
<dbReference type="AlphaFoldDB" id="A0A1I8Q7P6"/>
<dbReference type="PROSITE" id="PS50090">
    <property type="entry name" value="MYB_LIKE"/>
    <property type="match status" value="4"/>
</dbReference>
<feature type="domain" description="Myb-like" evidence="7">
    <location>
        <begin position="214"/>
        <end position="265"/>
    </location>
</feature>
<evidence type="ECO:0000256" key="6">
    <source>
        <dbReference type="SAM" id="MobiDB-lite"/>
    </source>
</evidence>
<dbReference type="PROSITE" id="PS51294">
    <property type="entry name" value="HTH_MYB"/>
    <property type="match status" value="3"/>
</dbReference>
<gene>
    <name evidence="10" type="primary">106084787</name>
</gene>
<feature type="domain" description="HTH myb-type" evidence="9">
    <location>
        <begin position="214"/>
        <end position="269"/>
    </location>
</feature>
<dbReference type="InterPro" id="IPR017930">
    <property type="entry name" value="Myb_dom"/>
</dbReference>
<keyword evidence="4" id="KW-0804">Transcription</keyword>
<dbReference type="CDD" id="cd00167">
    <property type="entry name" value="SANT"/>
    <property type="match status" value="4"/>
</dbReference>
<dbReference type="VEuPathDB" id="VectorBase:SCAU014648"/>
<dbReference type="Pfam" id="PF13921">
    <property type="entry name" value="Myb_DNA-bind_6"/>
    <property type="match status" value="1"/>
</dbReference>
<feature type="region of interest" description="Disordered" evidence="6">
    <location>
        <begin position="672"/>
        <end position="728"/>
    </location>
</feature>
<dbReference type="Pfam" id="PF00249">
    <property type="entry name" value="Myb_DNA-binding"/>
    <property type="match status" value="2"/>
</dbReference>
<dbReference type="SUPFAM" id="SSF46689">
    <property type="entry name" value="Homeodomain-like"/>
    <property type="match status" value="3"/>
</dbReference>
<dbReference type="PANTHER" id="PTHR46621">
    <property type="entry name" value="SNRNA-ACTIVATING PROTEIN COMPLEX SUBUNIT 4"/>
    <property type="match status" value="1"/>
</dbReference>
<dbReference type="PROSITE" id="PS51293">
    <property type="entry name" value="SANT"/>
    <property type="match status" value="1"/>
</dbReference>
<dbReference type="EnsemblMetazoa" id="SCAU014648-RA">
    <property type="protein sequence ID" value="SCAU014648-PA"/>
    <property type="gene ID" value="SCAU014648"/>
</dbReference>
<keyword evidence="2" id="KW-0805">Transcription regulation</keyword>
<evidence type="ECO:0000313" key="10">
    <source>
        <dbReference type="EnsemblMetazoa" id="SCAU014648-PA"/>
    </source>
</evidence>
<evidence type="ECO:0000259" key="9">
    <source>
        <dbReference type="PROSITE" id="PS51294"/>
    </source>
</evidence>
<reference evidence="10" key="1">
    <citation type="submission" date="2020-05" db="UniProtKB">
        <authorList>
            <consortium name="EnsemblMetazoa"/>
        </authorList>
    </citation>
    <scope>IDENTIFICATION</scope>
    <source>
        <strain evidence="10">USDA</strain>
    </source>
</reference>
<evidence type="ECO:0000256" key="3">
    <source>
        <dbReference type="ARBA" id="ARBA00023125"/>
    </source>
</evidence>
<sequence length="785" mass="91950">MEGLGANWGVNAHFINNKDEEEVRTNLENALTLNRQMQVQLHAVREKVESLLKSVKEIYEGNEEAIRNKFRLRRNGFGMRGAYLKGGTFYLKGNIFFKDYNCRNCPDNPDYKARKREGEMFPMDLDLKGRHMWSIKDKKGLVEGIKEQIIDHLKTIGKMTSVRVSKEINSEKLVKLLQMVGEDFSIDWDVISKHNVIHRHSPTSCEAMWNVYLHPSLKRSKWTEKENELLGEVVKKHNFQNWEAIAKEIEGRSDFQCFIQYLNYVYYKIREKICKWTKEDDKRLIKVIESNNINGIINWSNVMVHFPQRPRSTLQHRYTYTLNPRINRSPFTPEEDLLLLAAVKEYGTKFSHFPRSLFPNRTSVQLRARYQNTLQYRNQRSNWTLEEDEKLMKFVAENGTFWRRCQDTIRTHSRISCRSRYLAITKFLNDHPGATLADMNRRKKAEFEYVHMENLTEKLEELNENPNAELVKRLTPAKIRKPRVRKEKPPKVPKVRVKKKKPPKEKKPRKKAERPDRKKKIYIERLRSNGITLYNSLKYGYDYKLGADPCLSNNPNYNNISFTRAALVVQDRGDNKNLRFDDPVPQVLRWKIQKALRKNNSKIEIPFGFSLPSSWSTAMAFRALCIHTARTDLEKESCPTFEDTNTHINTFRERLRTLFYTTALLSRLHPTMVIEPQPESEPEPEPVRDPEPKPEPEPEAVTDSPQSDEGNILSDNIKSESNENPEIAENLLEVPEISELNGDENNEVVNQPKRRKIVKKSLVEQVLSLKGNVLGKRKLPVLKEF</sequence>
<feature type="domain" description="HTH myb-type" evidence="9">
    <location>
        <begin position="323"/>
        <end position="378"/>
    </location>
</feature>
<dbReference type="GO" id="GO:0019185">
    <property type="term" value="C:snRNA-activating protein complex"/>
    <property type="evidence" value="ECO:0007669"/>
    <property type="project" value="TreeGrafter"/>
</dbReference>
<feature type="domain" description="Myb-like" evidence="7">
    <location>
        <begin position="275"/>
        <end position="322"/>
    </location>
</feature>
<evidence type="ECO:0000313" key="11">
    <source>
        <dbReference type="Proteomes" id="UP000095300"/>
    </source>
</evidence>
<dbReference type="GO" id="GO:0042795">
    <property type="term" value="P:snRNA transcription by RNA polymerase II"/>
    <property type="evidence" value="ECO:0007669"/>
    <property type="project" value="TreeGrafter"/>
</dbReference>
<feature type="domain" description="Myb-like" evidence="7">
    <location>
        <begin position="323"/>
        <end position="374"/>
    </location>
</feature>
<evidence type="ECO:0000259" key="8">
    <source>
        <dbReference type="PROSITE" id="PS51293"/>
    </source>
</evidence>
<feature type="domain" description="Myb-like" evidence="7">
    <location>
        <begin position="375"/>
        <end position="425"/>
    </location>
</feature>
<feature type="compositionally biased region" description="Basic and acidic residues" evidence="6">
    <location>
        <begin position="685"/>
        <end position="696"/>
    </location>
</feature>
<dbReference type="KEGG" id="scac:106084787"/>
<protein>
    <recommendedName>
        <fullName evidence="12">snRNA-activating protein complex subunit 4</fullName>
    </recommendedName>
</protein>
<feature type="compositionally biased region" description="Polar residues" evidence="6">
    <location>
        <begin position="703"/>
        <end position="716"/>
    </location>
</feature>
<feature type="domain" description="HTH myb-type" evidence="9">
    <location>
        <begin position="379"/>
        <end position="429"/>
    </location>
</feature>
<feature type="region of interest" description="Disordered" evidence="6">
    <location>
        <begin position="473"/>
        <end position="519"/>
    </location>
</feature>
<keyword evidence="11" id="KW-1185">Reference proteome</keyword>
<dbReference type="OrthoDB" id="2143914at2759"/>
<dbReference type="GO" id="GO:0000978">
    <property type="term" value="F:RNA polymerase II cis-regulatory region sequence-specific DNA binding"/>
    <property type="evidence" value="ECO:0007669"/>
    <property type="project" value="TreeGrafter"/>
</dbReference>
<dbReference type="GO" id="GO:0042796">
    <property type="term" value="P:snRNA transcription by RNA polymerase III"/>
    <property type="evidence" value="ECO:0007669"/>
    <property type="project" value="TreeGrafter"/>
</dbReference>
<dbReference type="InterPro" id="IPR051575">
    <property type="entry name" value="Myb-like_DNA-bd"/>
</dbReference>
<dbReference type="InterPro" id="IPR017884">
    <property type="entry name" value="SANT_dom"/>
</dbReference>
<evidence type="ECO:0000256" key="1">
    <source>
        <dbReference type="ARBA" id="ARBA00004123"/>
    </source>
</evidence>
<feature type="compositionally biased region" description="Basic residues" evidence="6">
    <location>
        <begin position="478"/>
        <end position="512"/>
    </location>
</feature>
<comment type="subcellular location">
    <subcellularLocation>
        <location evidence="1">Nucleus</location>
    </subcellularLocation>
</comment>
<dbReference type="STRING" id="35570.A0A1I8Q7P6"/>
<dbReference type="Proteomes" id="UP000095300">
    <property type="component" value="Unassembled WGS sequence"/>
</dbReference>
<accession>A0A1I8Q7P6</accession>
<dbReference type="GO" id="GO:0001006">
    <property type="term" value="F:RNA polymerase III type 3 promoter sequence-specific DNA binding"/>
    <property type="evidence" value="ECO:0007669"/>
    <property type="project" value="TreeGrafter"/>
</dbReference>
<name>A0A1I8Q7P6_STOCA</name>